<evidence type="ECO:0000256" key="1">
    <source>
        <dbReference type="ARBA" id="ARBA00022603"/>
    </source>
</evidence>
<dbReference type="CDD" id="cd02440">
    <property type="entry name" value="AdoMet_MTases"/>
    <property type="match status" value="1"/>
</dbReference>
<dbReference type="Pfam" id="PF00076">
    <property type="entry name" value="RRM_1"/>
    <property type="match status" value="1"/>
</dbReference>
<feature type="region of interest" description="Disordered" evidence="7">
    <location>
        <begin position="41"/>
        <end position="77"/>
    </location>
</feature>
<feature type="binding site" evidence="5">
    <location>
        <position position="552"/>
    </location>
    <ligand>
        <name>S-adenosyl-L-methionine</name>
        <dbReference type="ChEBI" id="CHEBI:59789"/>
    </ligand>
</feature>
<dbReference type="CDD" id="cd12439">
    <property type="entry name" value="RRM_TRMT2A"/>
    <property type="match status" value="1"/>
</dbReference>
<feature type="compositionally biased region" description="Basic and acidic residues" evidence="7">
    <location>
        <begin position="64"/>
        <end position="74"/>
    </location>
</feature>
<accession>A0AAV6QRN3</accession>
<evidence type="ECO:0000256" key="3">
    <source>
        <dbReference type="ARBA" id="ARBA00022691"/>
    </source>
</evidence>
<dbReference type="SMART" id="SM00360">
    <property type="entry name" value="RRM"/>
    <property type="match status" value="1"/>
</dbReference>
<feature type="domain" description="RRM" evidence="8">
    <location>
        <begin position="98"/>
        <end position="171"/>
    </location>
</feature>
<evidence type="ECO:0000256" key="7">
    <source>
        <dbReference type="SAM" id="MobiDB-lite"/>
    </source>
</evidence>
<comment type="caution">
    <text evidence="9">The sequence shown here is derived from an EMBL/GenBank/DDBJ whole genome shotgun (WGS) entry which is preliminary data.</text>
</comment>
<dbReference type="AlphaFoldDB" id="A0AAV6QRN3"/>
<comment type="caution">
    <text evidence="5">Lacks conserved residue(s) required for the propagation of feature annotation.</text>
</comment>
<keyword evidence="2 5" id="KW-0808">Transferase</keyword>
<feature type="active site" description="Nucleophile" evidence="5">
    <location>
        <position position="580"/>
    </location>
</feature>
<dbReference type="GO" id="GO:0006396">
    <property type="term" value="P:RNA processing"/>
    <property type="evidence" value="ECO:0007669"/>
    <property type="project" value="InterPro"/>
</dbReference>
<dbReference type="EMBL" id="JAGKHQ010000015">
    <property type="protein sequence ID" value="KAG7495723.1"/>
    <property type="molecule type" value="Genomic_DNA"/>
</dbReference>
<dbReference type="GO" id="GO:0032259">
    <property type="term" value="P:methylation"/>
    <property type="evidence" value="ECO:0007669"/>
    <property type="project" value="UniProtKB-KW"/>
</dbReference>
<evidence type="ECO:0000256" key="4">
    <source>
        <dbReference type="PROSITE-ProRule" id="PRU00176"/>
    </source>
</evidence>
<dbReference type="InterPro" id="IPR030390">
    <property type="entry name" value="MeTrfase_TrmA_AS"/>
</dbReference>
<dbReference type="PROSITE" id="PS50102">
    <property type="entry name" value="RRM"/>
    <property type="match status" value="1"/>
</dbReference>
<evidence type="ECO:0000313" key="10">
    <source>
        <dbReference type="Proteomes" id="UP000693946"/>
    </source>
</evidence>
<comment type="similarity">
    <text evidence="5">Belongs to the class I-like SAM-binding methyltransferase superfamily. RNA M5U methyltransferase family.</text>
</comment>
<keyword evidence="3 5" id="KW-0949">S-adenosyl-L-methionine</keyword>
<name>A0AAV6QRN3_SOLSE</name>
<sequence>MKKFRVHAAVCTWSHQTWQRSVGLSERLVNIKSVMADASGSSMADTLPSKEETPDNLLQVSGNDDVKTDVKAADESEATSDPSVYRYIKEELFTSEIYKVEIRNLPKFVGFNDLKKFLAKHGLNPHKIKLFGKQTFAFVTFRNEEERDKAMKMVHGMQWKGQVLSVRLAKPKADPIVRKRRQEEEESVGGQPPSKRAGGDQEEEPLSVQIANVVTPLWNVPYEEQLRRKEQEVVGVLQRLAKEIGNTNKAMLPWLFAQKGKYNKMCCPLETIQPSPTQTEYRNKCEFLISVGADGEDKTIGFRLGKYKGGSCAVVGPSDTRHVSAEAKRVVSEFQTFIRTTPYSVYSPETYEGHWKQLTVRTTRTKQAMAVVFFNPQKLEEEELSALKNSMREYFTEGDGKDSGVTSLYFVREGQRTSPNPEDMPCELVAGESCIHEELLGLRFRISPHSFFQVNTAAAEVLYSAVGEWAQLDQDSTVLDVCCGTGTIGISLAKRVKKVIGIELCQEAVEDAKVNAKLNGLSNIEFHCGKAEDVFPNILSALVSPHVTAIVDPPRAGLHSKVILSIRRAEHLKRLVYVACNAKAAMNNFIDLCRAPSNRVHGAPFRPVRSMAVDLFPQTMHVEMLLLLERVDYDSQKQQPPPPQQ</sequence>
<dbReference type="GO" id="GO:0009451">
    <property type="term" value="P:RNA modification"/>
    <property type="evidence" value="ECO:0007669"/>
    <property type="project" value="UniProtKB-ARBA"/>
</dbReference>
<dbReference type="InterPro" id="IPR010280">
    <property type="entry name" value="U5_MeTrfase_fam"/>
</dbReference>
<keyword evidence="10" id="KW-1185">Reference proteome</keyword>
<dbReference type="InterPro" id="IPR030391">
    <property type="entry name" value="MeTrfase_TrmA_CS"/>
</dbReference>
<evidence type="ECO:0000313" key="9">
    <source>
        <dbReference type="EMBL" id="KAG7495723.1"/>
    </source>
</evidence>
<dbReference type="Pfam" id="PF05958">
    <property type="entry name" value="tRNA_U5-meth_tr"/>
    <property type="match status" value="1"/>
</dbReference>
<dbReference type="PROSITE" id="PS01231">
    <property type="entry name" value="TRMA_2"/>
    <property type="match status" value="1"/>
</dbReference>
<feature type="active site" evidence="6">
    <location>
        <position position="580"/>
    </location>
</feature>
<proteinExistence type="inferred from homology"/>
<evidence type="ECO:0000256" key="6">
    <source>
        <dbReference type="PROSITE-ProRule" id="PRU10015"/>
    </source>
</evidence>
<keyword evidence="1 5" id="KW-0489">Methyltransferase</keyword>
<feature type="binding site" evidence="5">
    <location>
        <position position="503"/>
    </location>
    <ligand>
        <name>S-adenosyl-L-methionine</name>
        <dbReference type="ChEBI" id="CHEBI:59789"/>
    </ligand>
</feature>
<dbReference type="GO" id="GO:0003723">
    <property type="term" value="F:RNA binding"/>
    <property type="evidence" value="ECO:0007669"/>
    <property type="project" value="UniProtKB-UniRule"/>
</dbReference>
<feature type="binding site" evidence="5">
    <location>
        <position position="453"/>
    </location>
    <ligand>
        <name>S-adenosyl-L-methionine</name>
        <dbReference type="ChEBI" id="CHEBI:59789"/>
    </ligand>
</feature>
<dbReference type="PANTHER" id="PTHR45904:SF2">
    <property type="entry name" value="TRNA (URACIL-5-)-METHYLTRANSFERASE HOMOLOG A"/>
    <property type="match status" value="1"/>
</dbReference>
<dbReference type="InterPro" id="IPR034262">
    <property type="entry name" value="TRMT2A_RRM"/>
</dbReference>
<keyword evidence="4" id="KW-0694">RNA-binding</keyword>
<protein>
    <submittedName>
        <fullName evidence="9">tRNA (Uracil-5-)-methyltransferase-like A</fullName>
    </submittedName>
</protein>
<reference evidence="9 10" key="1">
    <citation type="journal article" date="2021" name="Sci. Rep.">
        <title>Chromosome anchoring in Senegalese sole (Solea senegalensis) reveals sex-associated markers and genome rearrangements in flatfish.</title>
        <authorList>
            <person name="Guerrero-Cozar I."/>
            <person name="Gomez-Garrido J."/>
            <person name="Berbel C."/>
            <person name="Martinez-Blanch J.F."/>
            <person name="Alioto T."/>
            <person name="Claros M.G."/>
            <person name="Gagnaire P.A."/>
            <person name="Manchado M."/>
        </authorList>
    </citation>
    <scope>NUCLEOTIDE SEQUENCE [LARGE SCALE GENOMIC DNA]</scope>
    <source>
        <strain evidence="9">Sse05_10M</strain>
    </source>
</reference>
<evidence type="ECO:0000256" key="2">
    <source>
        <dbReference type="ARBA" id="ARBA00022679"/>
    </source>
</evidence>
<evidence type="ECO:0000259" key="8">
    <source>
        <dbReference type="PROSITE" id="PS50102"/>
    </source>
</evidence>
<dbReference type="InterPro" id="IPR045850">
    <property type="entry name" value="TRM2_met"/>
</dbReference>
<evidence type="ECO:0000256" key="5">
    <source>
        <dbReference type="PROSITE-ProRule" id="PRU01024"/>
    </source>
</evidence>
<gene>
    <name evidence="9" type="ORF">JOB18_004286</name>
</gene>
<feature type="region of interest" description="Disordered" evidence="7">
    <location>
        <begin position="175"/>
        <end position="205"/>
    </location>
</feature>
<dbReference type="InterPro" id="IPR000504">
    <property type="entry name" value="RRM_dom"/>
</dbReference>
<dbReference type="PROSITE" id="PS01230">
    <property type="entry name" value="TRMA_1"/>
    <property type="match status" value="1"/>
</dbReference>
<dbReference type="PROSITE" id="PS51687">
    <property type="entry name" value="SAM_MT_RNA_M5U"/>
    <property type="match status" value="1"/>
</dbReference>
<dbReference type="GO" id="GO:0008173">
    <property type="term" value="F:RNA methyltransferase activity"/>
    <property type="evidence" value="ECO:0007669"/>
    <property type="project" value="InterPro"/>
</dbReference>
<dbReference type="Proteomes" id="UP000693946">
    <property type="component" value="Linkage Group LG3"/>
</dbReference>
<dbReference type="PANTHER" id="PTHR45904">
    <property type="entry name" value="TRNA (URACIL-5-)-METHYLTRANSFERASE"/>
    <property type="match status" value="1"/>
</dbReference>
<dbReference type="GO" id="GO:0008757">
    <property type="term" value="F:S-adenosylmethionine-dependent methyltransferase activity"/>
    <property type="evidence" value="ECO:0007669"/>
    <property type="project" value="UniProtKB-ARBA"/>
</dbReference>
<organism evidence="9 10">
    <name type="scientific">Solea senegalensis</name>
    <name type="common">Senegalese sole</name>
    <dbReference type="NCBI Taxonomy" id="28829"/>
    <lineage>
        <taxon>Eukaryota</taxon>
        <taxon>Metazoa</taxon>
        <taxon>Chordata</taxon>
        <taxon>Craniata</taxon>
        <taxon>Vertebrata</taxon>
        <taxon>Euteleostomi</taxon>
        <taxon>Actinopterygii</taxon>
        <taxon>Neopterygii</taxon>
        <taxon>Teleostei</taxon>
        <taxon>Neoteleostei</taxon>
        <taxon>Acanthomorphata</taxon>
        <taxon>Carangaria</taxon>
        <taxon>Pleuronectiformes</taxon>
        <taxon>Pleuronectoidei</taxon>
        <taxon>Soleidae</taxon>
        <taxon>Solea</taxon>
    </lineage>
</organism>